<evidence type="ECO:0000259" key="2">
    <source>
        <dbReference type="Pfam" id="PF13239"/>
    </source>
</evidence>
<feature type="domain" description="2TM" evidence="2">
    <location>
        <begin position="13"/>
        <end position="80"/>
    </location>
</feature>
<name>A0ABT0YGN4_9ACTN</name>
<protein>
    <submittedName>
        <fullName evidence="3">2TM domain-containing protein</fullName>
    </submittedName>
</protein>
<dbReference type="RefSeq" id="WP_251804145.1">
    <property type="nucleotide sequence ID" value="NZ_JAMQOL010000076.1"/>
</dbReference>
<dbReference type="Pfam" id="PF13239">
    <property type="entry name" value="2TM"/>
    <property type="match status" value="1"/>
</dbReference>
<keyword evidence="1" id="KW-1133">Transmembrane helix</keyword>
<reference evidence="3 4" key="1">
    <citation type="submission" date="2022-06" db="EMBL/GenBank/DDBJ databases">
        <title>Actinoplanes abujensis sp. nov., isolated from Nigerian arid soil.</title>
        <authorList>
            <person name="Ding P."/>
        </authorList>
    </citation>
    <scope>NUCLEOTIDE SEQUENCE [LARGE SCALE GENOMIC DNA]</scope>
    <source>
        <strain evidence="4">TRM88002</strain>
    </source>
</reference>
<feature type="transmembrane region" description="Helical" evidence="1">
    <location>
        <begin position="50"/>
        <end position="73"/>
    </location>
</feature>
<comment type="caution">
    <text evidence="3">The sequence shown here is derived from an EMBL/GenBank/DDBJ whole genome shotgun (WGS) entry which is preliminary data.</text>
</comment>
<evidence type="ECO:0000313" key="4">
    <source>
        <dbReference type="Proteomes" id="UP001523216"/>
    </source>
</evidence>
<organism evidence="3 4">
    <name type="scientific">Paractinoplanes hotanensis</name>
    <dbReference type="NCBI Taxonomy" id="2906497"/>
    <lineage>
        <taxon>Bacteria</taxon>
        <taxon>Bacillati</taxon>
        <taxon>Actinomycetota</taxon>
        <taxon>Actinomycetes</taxon>
        <taxon>Micromonosporales</taxon>
        <taxon>Micromonosporaceae</taxon>
        <taxon>Paractinoplanes</taxon>
    </lineage>
</organism>
<dbReference type="InterPro" id="IPR025698">
    <property type="entry name" value="2TM_dom"/>
</dbReference>
<dbReference type="Proteomes" id="UP001523216">
    <property type="component" value="Unassembled WGS sequence"/>
</dbReference>
<gene>
    <name evidence="3" type="ORF">LXN57_43355</name>
</gene>
<dbReference type="EMBL" id="JAMQOL010000076">
    <property type="protein sequence ID" value="MCM4084394.1"/>
    <property type="molecule type" value="Genomic_DNA"/>
</dbReference>
<sequence length="92" mass="10494">MTDSPIPVDLREAAVTRLRKKRDLQAHLLAFVLVNLFLNGIWLLTTPGGFYWPMFPLLGWGIGLAFHVWDVYVGSNPSEEAIRAEMDRLGRR</sequence>
<accession>A0ABT0YGN4</accession>
<keyword evidence="4" id="KW-1185">Reference proteome</keyword>
<proteinExistence type="predicted"/>
<keyword evidence="1" id="KW-0472">Membrane</keyword>
<evidence type="ECO:0000313" key="3">
    <source>
        <dbReference type="EMBL" id="MCM4084394.1"/>
    </source>
</evidence>
<keyword evidence="1" id="KW-0812">Transmembrane</keyword>
<evidence type="ECO:0000256" key="1">
    <source>
        <dbReference type="SAM" id="Phobius"/>
    </source>
</evidence>
<feature type="transmembrane region" description="Helical" evidence="1">
    <location>
        <begin position="26"/>
        <end position="44"/>
    </location>
</feature>